<dbReference type="InterPro" id="IPR036721">
    <property type="entry name" value="RCK_C_sf"/>
</dbReference>
<organism evidence="5 6">
    <name type="scientific">Pseudobythopirellula maris</name>
    <dbReference type="NCBI Taxonomy" id="2527991"/>
    <lineage>
        <taxon>Bacteria</taxon>
        <taxon>Pseudomonadati</taxon>
        <taxon>Planctomycetota</taxon>
        <taxon>Planctomycetia</taxon>
        <taxon>Pirellulales</taxon>
        <taxon>Lacipirellulaceae</taxon>
        <taxon>Pseudobythopirellula</taxon>
    </lineage>
</organism>
<dbReference type="PANTHER" id="PTHR43833:SF9">
    <property type="entry name" value="POTASSIUM CHANNEL PROTEIN YUGO-RELATED"/>
    <property type="match status" value="1"/>
</dbReference>
<dbReference type="AlphaFoldDB" id="A0A5C5ZUU6"/>
<keyword evidence="2" id="KW-0812">Transmembrane</keyword>
<feature type="domain" description="RCK N-terminal" evidence="3">
    <location>
        <begin position="109"/>
        <end position="226"/>
    </location>
</feature>
<keyword evidence="2" id="KW-0472">Membrane</keyword>
<dbReference type="InterPro" id="IPR050721">
    <property type="entry name" value="Trk_Ktr_HKT_K-transport"/>
</dbReference>
<dbReference type="Pfam" id="PF02254">
    <property type="entry name" value="TrkA_N"/>
    <property type="match status" value="1"/>
</dbReference>
<dbReference type="Gene3D" id="3.30.70.1450">
    <property type="entry name" value="Regulator of K+ conductance, C-terminal domain"/>
    <property type="match status" value="1"/>
</dbReference>
<keyword evidence="5" id="KW-0813">Transport</keyword>
<evidence type="ECO:0000256" key="2">
    <source>
        <dbReference type="SAM" id="Phobius"/>
    </source>
</evidence>
<dbReference type="InterPro" id="IPR003148">
    <property type="entry name" value="RCK_N"/>
</dbReference>
<dbReference type="InterPro" id="IPR036291">
    <property type="entry name" value="NAD(P)-bd_dom_sf"/>
</dbReference>
<feature type="domain" description="RCK C-terminal" evidence="4">
    <location>
        <begin position="249"/>
        <end position="334"/>
    </location>
</feature>
<reference evidence="5 6" key="1">
    <citation type="submission" date="2019-02" db="EMBL/GenBank/DDBJ databases">
        <title>Deep-cultivation of Planctomycetes and their phenomic and genomic characterization uncovers novel biology.</title>
        <authorList>
            <person name="Wiegand S."/>
            <person name="Jogler M."/>
            <person name="Boedeker C."/>
            <person name="Pinto D."/>
            <person name="Vollmers J."/>
            <person name="Rivas-Marin E."/>
            <person name="Kohn T."/>
            <person name="Peeters S.H."/>
            <person name="Heuer A."/>
            <person name="Rast P."/>
            <person name="Oberbeckmann S."/>
            <person name="Bunk B."/>
            <person name="Jeske O."/>
            <person name="Meyerdierks A."/>
            <person name="Storesund J.E."/>
            <person name="Kallscheuer N."/>
            <person name="Luecker S."/>
            <person name="Lage O.M."/>
            <person name="Pohl T."/>
            <person name="Merkel B.J."/>
            <person name="Hornburger P."/>
            <person name="Mueller R.-W."/>
            <person name="Bruemmer F."/>
            <person name="Labrenz M."/>
            <person name="Spormann A.M."/>
            <person name="Op Den Camp H."/>
            <person name="Overmann J."/>
            <person name="Amann R."/>
            <person name="Jetten M.S.M."/>
            <person name="Mascher T."/>
            <person name="Medema M.H."/>
            <person name="Devos D.P."/>
            <person name="Kaster A.-K."/>
            <person name="Ovreas L."/>
            <person name="Rohde M."/>
            <person name="Galperin M.Y."/>
            <person name="Jogler C."/>
        </authorList>
    </citation>
    <scope>NUCLEOTIDE SEQUENCE [LARGE SCALE GENOMIC DNA]</scope>
    <source>
        <strain evidence="5 6">Mal64</strain>
    </source>
</reference>
<dbReference type="GO" id="GO:0005886">
    <property type="term" value="C:plasma membrane"/>
    <property type="evidence" value="ECO:0007669"/>
    <property type="project" value="UniProtKB-SubCell"/>
</dbReference>
<evidence type="ECO:0000259" key="3">
    <source>
        <dbReference type="PROSITE" id="PS51201"/>
    </source>
</evidence>
<dbReference type="SUPFAM" id="SSF81324">
    <property type="entry name" value="Voltage-gated potassium channels"/>
    <property type="match status" value="1"/>
</dbReference>
<dbReference type="InterPro" id="IPR006037">
    <property type="entry name" value="RCK_C"/>
</dbReference>
<evidence type="ECO:0000313" key="5">
    <source>
        <dbReference type="EMBL" id="TWT90747.1"/>
    </source>
</evidence>
<dbReference type="Proteomes" id="UP000315440">
    <property type="component" value="Unassembled WGS sequence"/>
</dbReference>
<accession>A0A5C5ZUU6</accession>
<dbReference type="EMBL" id="SJPQ01000001">
    <property type="protein sequence ID" value="TWT90747.1"/>
    <property type="molecule type" value="Genomic_DNA"/>
</dbReference>
<dbReference type="SUPFAM" id="SSF116726">
    <property type="entry name" value="TrkA C-terminal domain-like"/>
    <property type="match status" value="1"/>
</dbReference>
<dbReference type="InterPro" id="IPR013099">
    <property type="entry name" value="K_chnl_dom"/>
</dbReference>
<dbReference type="GO" id="GO:0008324">
    <property type="term" value="F:monoatomic cation transmembrane transporter activity"/>
    <property type="evidence" value="ECO:0007669"/>
    <property type="project" value="InterPro"/>
</dbReference>
<name>A0A5C5ZUU6_9BACT</name>
<keyword evidence="2" id="KW-1133">Transmembrane helix</keyword>
<keyword evidence="5" id="KW-0406">Ion transport</keyword>
<dbReference type="Gene3D" id="1.10.287.70">
    <property type="match status" value="1"/>
</dbReference>
<proteinExistence type="predicted"/>
<dbReference type="Pfam" id="PF07885">
    <property type="entry name" value="Ion_trans_2"/>
    <property type="match status" value="1"/>
</dbReference>
<dbReference type="PANTHER" id="PTHR43833">
    <property type="entry name" value="POTASSIUM CHANNEL PROTEIN 2-RELATED-RELATED"/>
    <property type="match status" value="1"/>
</dbReference>
<keyword evidence="5" id="KW-0407">Ion channel</keyword>
<protein>
    <submittedName>
        <fullName evidence="5">Voltage-gated potassium channel Kch</fullName>
    </submittedName>
</protein>
<gene>
    <name evidence="5" type="primary">kch_2</name>
    <name evidence="5" type="ORF">Mal64_11440</name>
</gene>
<sequence>MPVTLLHRIRRGVTFLGGFLVVAIVGYKFLTGGTWLDAVYFTVITVSTVGYGERSEVGPVVQLFTIAVILLGVAGVAYTFGLVVQSMVEGQINRALGLRRMTREIEHLTGHAIICGYGRIGQTLAQELARRDKPFVLIDQDLEITAAAADDGLLVVTGDATDEDVLLDAGILRANTVVVALKSDADNVFLTLTARNLNRKLKIIARGELAATEKKLLQAGADRVVLPAVIGARRMAALVTRPHAAELLEHFTDHEKLDAQLEELLIVPPCDMIGQSVREAAARQRHKLLVIGIRRADGRMLFNPEPDDRFENEDTLVVMGRRTDIEAFQRLHKI</sequence>
<evidence type="ECO:0000256" key="1">
    <source>
        <dbReference type="ARBA" id="ARBA00004651"/>
    </source>
</evidence>
<dbReference type="PROSITE" id="PS51201">
    <property type="entry name" value="RCK_N"/>
    <property type="match status" value="1"/>
</dbReference>
<comment type="subcellular location">
    <subcellularLocation>
        <location evidence="1">Cell membrane</location>
        <topology evidence="1">Multi-pass membrane protein</topology>
    </subcellularLocation>
</comment>
<comment type="caution">
    <text evidence="5">The sequence shown here is derived from an EMBL/GenBank/DDBJ whole genome shotgun (WGS) entry which is preliminary data.</text>
</comment>
<dbReference type="RefSeq" id="WP_197525479.1">
    <property type="nucleotide sequence ID" value="NZ_SJPQ01000001.1"/>
</dbReference>
<feature type="transmembrane region" description="Helical" evidence="2">
    <location>
        <begin position="12"/>
        <end position="30"/>
    </location>
</feature>
<evidence type="ECO:0000313" key="6">
    <source>
        <dbReference type="Proteomes" id="UP000315440"/>
    </source>
</evidence>
<keyword evidence="6" id="KW-1185">Reference proteome</keyword>
<dbReference type="GO" id="GO:0006813">
    <property type="term" value="P:potassium ion transport"/>
    <property type="evidence" value="ECO:0007669"/>
    <property type="project" value="InterPro"/>
</dbReference>
<evidence type="ECO:0000259" key="4">
    <source>
        <dbReference type="PROSITE" id="PS51202"/>
    </source>
</evidence>
<feature type="transmembrane region" description="Helical" evidence="2">
    <location>
        <begin position="60"/>
        <end position="84"/>
    </location>
</feature>
<dbReference type="SUPFAM" id="SSF51735">
    <property type="entry name" value="NAD(P)-binding Rossmann-fold domains"/>
    <property type="match status" value="1"/>
</dbReference>
<dbReference type="Gene3D" id="3.40.50.720">
    <property type="entry name" value="NAD(P)-binding Rossmann-like Domain"/>
    <property type="match status" value="1"/>
</dbReference>
<dbReference type="PROSITE" id="PS51202">
    <property type="entry name" value="RCK_C"/>
    <property type="match status" value="1"/>
</dbReference>
<dbReference type="Pfam" id="PF02080">
    <property type="entry name" value="TrkA_C"/>
    <property type="match status" value="1"/>
</dbReference>